<dbReference type="GO" id="GO:0004806">
    <property type="term" value="F:triacylglycerol lipase activity"/>
    <property type="evidence" value="ECO:0007669"/>
    <property type="project" value="InterPro"/>
</dbReference>
<name>A0A6I3KQD9_9NOCA</name>
<evidence type="ECO:0000313" key="3">
    <source>
        <dbReference type="Proteomes" id="UP000432464"/>
    </source>
</evidence>
<dbReference type="Gene3D" id="1.10.260.130">
    <property type="match status" value="1"/>
</dbReference>
<feature type="signal peptide" evidence="1">
    <location>
        <begin position="1"/>
        <end position="25"/>
    </location>
</feature>
<protein>
    <recommendedName>
        <fullName evidence="4">Lipase</fullName>
    </recommendedName>
</protein>
<dbReference type="SUPFAM" id="SSF53474">
    <property type="entry name" value="alpha/beta-Hydrolases"/>
    <property type="match status" value="1"/>
</dbReference>
<dbReference type="AlphaFoldDB" id="A0A6I3KQD9"/>
<dbReference type="PROSITE" id="PS51257">
    <property type="entry name" value="PROKAR_LIPOPROTEIN"/>
    <property type="match status" value="1"/>
</dbReference>
<dbReference type="RefSeq" id="WP_328289693.1">
    <property type="nucleotide sequence ID" value="NZ_WMBB01000002.1"/>
</dbReference>
<keyword evidence="1" id="KW-0732">Signal</keyword>
<dbReference type="GO" id="GO:0016042">
    <property type="term" value="P:lipid catabolic process"/>
    <property type="evidence" value="ECO:0007669"/>
    <property type="project" value="InterPro"/>
</dbReference>
<comment type="caution">
    <text evidence="2">The sequence shown here is derived from an EMBL/GenBank/DDBJ whole genome shotgun (WGS) entry which is preliminary data.</text>
</comment>
<dbReference type="Proteomes" id="UP000432464">
    <property type="component" value="Unassembled WGS sequence"/>
</dbReference>
<dbReference type="Gene3D" id="3.40.50.1820">
    <property type="entry name" value="alpha/beta hydrolase"/>
    <property type="match status" value="1"/>
</dbReference>
<proteinExistence type="predicted"/>
<evidence type="ECO:0000256" key="1">
    <source>
        <dbReference type="SAM" id="SignalP"/>
    </source>
</evidence>
<dbReference type="InterPro" id="IPR005152">
    <property type="entry name" value="Lipase_secreted"/>
</dbReference>
<keyword evidence="3" id="KW-1185">Reference proteome</keyword>
<accession>A0A6I3KQD9</accession>
<gene>
    <name evidence="2" type="ORF">GLP40_04735</name>
</gene>
<sequence length="462" mass="48888">MRAFLTVAVSVLVGCVLLGNQPARADQGPYSGPAAPPVPGNPLSSPLQNWINENIPAPLLPADPLQSASDQQAALWRAVLSPATGDPTFDEWPANLADLSPGQIIESRDVTATAGQHMATPIGRAVLLKFRSTSATGAPSFGTATLIIPAAQWNGPGPRPVEVNAVPINALGMHCTPGYQLSHGILDRPNTDLAWFLPSIWSALDEGHAVLLPDHEGPLMAYAEPNVAGHVMLDSIRAVRNALSAEFGDSRYVAIGYSGGAIASYATAMLQTEYAPDLSNVLAGVASGGLVTNYANMAHRFNGWIASGILMSVSLAIAREHPEMLQYMNHLAQVVATSSMRDMCGDADGPLGVVGIPMDVATNIANSLDSPIAQELYGQLNLTNRKSGVPLYIYHGASDPWIPIEDARRMYDEQCSRGVPAVFRIVPGEHLIGYVTGHPGLDGWINERLRSAPAPSECPAPR</sequence>
<dbReference type="EMBL" id="WMBB01000002">
    <property type="protein sequence ID" value="MTE12092.1"/>
    <property type="molecule type" value="Genomic_DNA"/>
</dbReference>
<organism evidence="2 3">
    <name type="scientific">Nocardia aurantiaca</name>
    <dbReference type="NCBI Taxonomy" id="2675850"/>
    <lineage>
        <taxon>Bacteria</taxon>
        <taxon>Bacillati</taxon>
        <taxon>Actinomycetota</taxon>
        <taxon>Actinomycetes</taxon>
        <taxon>Mycobacteriales</taxon>
        <taxon>Nocardiaceae</taxon>
        <taxon>Nocardia</taxon>
    </lineage>
</organism>
<evidence type="ECO:0008006" key="4">
    <source>
        <dbReference type="Google" id="ProtNLM"/>
    </source>
</evidence>
<dbReference type="PANTHER" id="PTHR34853">
    <property type="match status" value="1"/>
</dbReference>
<reference evidence="2 3" key="1">
    <citation type="submission" date="2019-11" db="EMBL/GenBank/DDBJ databases">
        <title>Nocardia sp. nov. CT2-14 isolated from soil.</title>
        <authorList>
            <person name="Kanchanasin P."/>
            <person name="Tanasupawat S."/>
            <person name="Yuki M."/>
            <person name="Kudo T."/>
        </authorList>
    </citation>
    <scope>NUCLEOTIDE SEQUENCE [LARGE SCALE GENOMIC DNA]</scope>
    <source>
        <strain evidence="2 3">CT2-14</strain>
    </source>
</reference>
<evidence type="ECO:0000313" key="2">
    <source>
        <dbReference type="EMBL" id="MTE12092.1"/>
    </source>
</evidence>
<dbReference type="Pfam" id="PF03583">
    <property type="entry name" value="LIP"/>
    <property type="match status" value="1"/>
</dbReference>
<dbReference type="PANTHER" id="PTHR34853:SF1">
    <property type="entry name" value="LIPASE 5"/>
    <property type="match status" value="1"/>
</dbReference>
<dbReference type="InterPro" id="IPR029058">
    <property type="entry name" value="AB_hydrolase_fold"/>
</dbReference>
<feature type="chain" id="PRO_5026315262" description="Lipase" evidence="1">
    <location>
        <begin position="26"/>
        <end position="462"/>
    </location>
</feature>